<dbReference type="InterPro" id="IPR036318">
    <property type="entry name" value="FAD-bd_PCMH-like_sf"/>
</dbReference>
<dbReference type="GO" id="GO:0071949">
    <property type="term" value="F:FAD binding"/>
    <property type="evidence" value="ECO:0007669"/>
    <property type="project" value="InterPro"/>
</dbReference>
<dbReference type="InterPro" id="IPR016166">
    <property type="entry name" value="FAD-bd_PCMH"/>
</dbReference>
<dbReference type="Pfam" id="PF01565">
    <property type="entry name" value="FAD_binding_4"/>
    <property type="match status" value="1"/>
</dbReference>
<dbReference type="Gene3D" id="3.30.70.2190">
    <property type="match status" value="1"/>
</dbReference>
<evidence type="ECO:0000259" key="5">
    <source>
        <dbReference type="PROSITE" id="PS51387"/>
    </source>
</evidence>
<keyword evidence="2" id="KW-0285">Flavoprotein</keyword>
<dbReference type="Gene3D" id="3.30.465.10">
    <property type="match status" value="1"/>
</dbReference>
<name>A0A0F9C0R0_9ZZZZ</name>
<dbReference type="PANTHER" id="PTHR42934:SF2">
    <property type="entry name" value="GLYCOLATE OXIDASE SUBUNIT GLCD"/>
    <property type="match status" value="1"/>
</dbReference>
<evidence type="ECO:0000313" key="6">
    <source>
        <dbReference type="EMBL" id="KKL27770.1"/>
    </source>
</evidence>
<dbReference type="SUPFAM" id="SSF55103">
    <property type="entry name" value="FAD-linked oxidases, C-terminal domain"/>
    <property type="match status" value="1"/>
</dbReference>
<dbReference type="Pfam" id="PF02913">
    <property type="entry name" value="FAD-oxidase_C"/>
    <property type="match status" value="1"/>
</dbReference>
<dbReference type="InterPro" id="IPR004113">
    <property type="entry name" value="FAD-bd_oxidored_4_C"/>
</dbReference>
<dbReference type="InterPro" id="IPR016169">
    <property type="entry name" value="FAD-bd_PCMH_sub2"/>
</dbReference>
<dbReference type="InterPro" id="IPR016164">
    <property type="entry name" value="FAD-linked_Oxase-like_C"/>
</dbReference>
<dbReference type="EMBL" id="LAZR01035342">
    <property type="protein sequence ID" value="KKL27770.1"/>
    <property type="molecule type" value="Genomic_DNA"/>
</dbReference>
<reference evidence="6" key="1">
    <citation type="journal article" date="2015" name="Nature">
        <title>Complex archaea that bridge the gap between prokaryotes and eukaryotes.</title>
        <authorList>
            <person name="Spang A."/>
            <person name="Saw J.H."/>
            <person name="Jorgensen S.L."/>
            <person name="Zaremba-Niedzwiedzka K."/>
            <person name="Martijn J."/>
            <person name="Lind A.E."/>
            <person name="van Eijk R."/>
            <person name="Schleper C."/>
            <person name="Guy L."/>
            <person name="Ettema T.J."/>
        </authorList>
    </citation>
    <scope>NUCLEOTIDE SEQUENCE</scope>
</reference>
<accession>A0A0F9C0R0</accession>
<dbReference type="FunFam" id="1.10.45.10:FF:000001">
    <property type="entry name" value="D-lactate dehydrogenase mitochondrial"/>
    <property type="match status" value="1"/>
</dbReference>
<comment type="cofactor">
    <cofactor evidence="1">
        <name>FAD</name>
        <dbReference type="ChEBI" id="CHEBI:57692"/>
    </cofactor>
</comment>
<dbReference type="GO" id="GO:0016491">
    <property type="term" value="F:oxidoreductase activity"/>
    <property type="evidence" value="ECO:0007669"/>
    <property type="project" value="UniProtKB-KW"/>
</dbReference>
<dbReference type="InterPro" id="IPR006094">
    <property type="entry name" value="Oxid_FAD_bind_N"/>
</dbReference>
<dbReference type="InterPro" id="IPR051914">
    <property type="entry name" value="FAD-linked_OxidoTrans_Type4"/>
</dbReference>
<dbReference type="InterPro" id="IPR016171">
    <property type="entry name" value="Vanillyl_alc_oxidase_C-sub2"/>
</dbReference>
<organism evidence="6">
    <name type="scientific">marine sediment metagenome</name>
    <dbReference type="NCBI Taxonomy" id="412755"/>
    <lineage>
        <taxon>unclassified sequences</taxon>
        <taxon>metagenomes</taxon>
        <taxon>ecological metagenomes</taxon>
    </lineage>
</organism>
<dbReference type="Gene3D" id="3.30.70.2740">
    <property type="match status" value="1"/>
</dbReference>
<proteinExistence type="predicted"/>
<dbReference type="PROSITE" id="PS51387">
    <property type="entry name" value="FAD_PCMH"/>
    <property type="match status" value="1"/>
</dbReference>
<evidence type="ECO:0000256" key="2">
    <source>
        <dbReference type="ARBA" id="ARBA00022630"/>
    </source>
</evidence>
<evidence type="ECO:0000256" key="4">
    <source>
        <dbReference type="ARBA" id="ARBA00023002"/>
    </source>
</evidence>
<feature type="domain" description="FAD-binding PCMH-type" evidence="5">
    <location>
        <begin position="41"/>
        <end position="221"/>
    </location>
</feature>
<protein>
    <recommendedName>
        <fullName evidence="5">FAD-binding PCMH-type domain-containing protein</fullName>
    </recommendedName>
</protein>
<evidence type="ECO:0000256" key="3">
    <source>
        <dbReference type="ARBA" id="ARBA00022827"/>
    </source>
</evidence>
<comment type="caution">
    <text evidence="6">The sequence shown here is derived from an EMBL/GenBank/DDBJ whole genome shotgun (WGS) entry which is preliminary data.</text>
</comment>
<dbReference type="PANTHER" id="PTHR42934">
    <property type="entry name" value="GLYCOLATE OXIDASE SUBUNIT GLCD"/>
    <property type="match status" value="1"/>
</dbReference>
<evidence type="ECO:0000256" key="1">
    <source>
        <dbReference type="ARBA" id="ARBA00001974"/>
    </source>
</evidence>
<sequence>MEYKKVDMRIITRLMQIVGEKNVLTKDEEKESYSHDETLNLRRYMPEIVLKPNNRNQVRDILILANKEKIPITPRGGGTGLSGGAVPLYGGILLSLERMNKILELDKENMMAVLEPGVTNGELRRQAEKYGLFYPVNPASLDSCTIGGNVAESAGGANAVKYGITKNYVCGVEAVLLRGKTLRAGGKILKNATNSQFIDLLLGSEGTLAVITEITMKLVPLPRVKVDLIVPFDDLSGLCGCALEIINNRLLPTTIELMDRLTISACEKFLQKELPFSQAKAHLWIGLDGNKKEEVESMYQSMGEICLDKGALDVFVAEDRPNRDRIWQARQSIHEALVHFNPKMVGNDIVVPRSKVLSLIKGIDYLSRKHSVSFAKFGHLGDGNIHVYILQKNMNDSTWEKVKSEAVQELFELTISLGGLISGEHGIGLVKKKYLSLVMSKTQIELMRGIKKVFDPHNILNPGKIFDSFEKCNR</sequence>
<dbReference type="AlphaFoldDB" id="A0A0F9C0R0"/>
<dbReference type="SUPFAM" id="SSF56176">
    <property type="entry name" value="FAD-binding/transporter-associated domain-like"/>
    <property type="match status" value="1"/>
</dbReference>
<gene>
    <name evidence="6" type="ORF">LCGC14_2381830</name>
</gene>
<keyword evidence="3" id="KW-0274">FAD</keyword>
<keyword evidence="4" id="KW-0560">Oxidoreductase</keyword>
<dbReference type="Gene3D" id="1.10.45.10">
    <property type="entry name" value="Vanillyl-alcohol Oxidase, Chain A, domain 4"/>
    <property type="match status" value="1"/>
</dbReference>